<organism evidence="6 7">
    <name type="scientific">Thalassococcus halodurans</name>
    <dbReference type="NCBI Taxonomy" id="373675"/>
    <lineage>
        <taxon>Bacteria</taxon>
        <taxon>Pseudomonadati</taxon>
        <taxon>Pseudomonadota</taxon>
        <taxon>Alphaproteobacteria</taxon>
        <taxon>Rhodobacterales</taxon>
        <taxon>Roseobacteraceae</taxon>
        <taxon>Thalassococcus</taxon>
    </lineage>
</organism>
<dbReference type="OrthoDB" id="9803030at2"/>
<dbReference type="Pfam" id="PF03466">
    <property type="entry name" value="LysR_substrate"/>
    <property type="match status" value="1"/>
</dbReference>
<name>A0A1H5TJJ4_9RHOB</name>
<dbReference type="InterPro" id="IPR036388">
    <property type="entry name" value="WH-like_DNA-bd_sf"/>
</dbReference>
<dbReference type="Pfam" id="PF00126">
    <property type="entry name" value="HTH_1"/>
    <property type="match status" value="1"/>
</dbReference>
<reference evidence="6 7" key="1">
    <citation type="submission" date="2016-10" db="EMBL/GenBank/DDBJ databases">
        <authorList>
            <person name="de Groot N.N."/>
        </authorList>
    </citation>
    <scope>NUCLEOTIDE SEQUENCE [LARGE SCALE GENOMIC DNA]</scope>
    <source>
        <strain evidence="6 7">DSM 26915</strain>
    </source>
</reference>
<dbReference type="InterPro" id="IPR036390">
    <property type="entry name" value="WH_DNA-bd_sf"/>
</dbReference>
<evidence type="ECO:0000256" key="4">
    <source>
        <dbReference type="ARBA" id="ARBA00023163"/>
    </source>
</evidence>
<dbReference type="SUPFAM" id="SSF53850">
    <property type="entry name" value="Periplasmic binding protein-like II"/>
    <property type="match status" value="1"/>
</dbReference>
<dbReference type="InterPro" id="IPR050950">
    <property type="entry name" value="HTH-type_LysR_regulators"/>
</dbReference>
<feature type="domain" description="HTH lysR-type" evidence="5">
    <location>
        <begin position="7"/>
        <end position="64"/>
    </location>
</feature>
<dbReference type="Gene3D" id="1.10.10.10">
    <property type="entry name" value="Winged helix-like DNA-binding domain superfamily/Winged helix DNA-binding domain"/>
    <property type="match status" value="1"/>
</dbReference>
<comment type="similarity">
    <text evidence="1">Belongs to the LysR transcriptional regulatory family.</text>
</comment>
<dbReference type="PANTHER" id="PTHR30419:SF8">
    <property type="entry name" value="NITROGEN ASSIMILATION TRANSCRIPTIONAL ACTIVATOR-RELATED"/>
    <property type="match status" value="1"/>
</dbReference>
<gene>
    <name evidence="6" type="ORF">SAMN04488045_0647</name>
</gene>
<dbReference type="Proteomes" id="UP000236752">
    <property type="component" value="Unassembled WGS sequence"/>
</dbReference>
<evidence type="ECO:0000256" key="2">
    <source>
        <dbReference type="ARBA" id="ARBA00023015"/>
    </source>
</evidence>
<evidence type="ECO:0000313" key="6">
    <source>
        <dbReference type="EMBL" id="SEF63052.1"/>
    </source>
</evidence>
<dbReference type="InterPro" id="IPR005119">
    <property type="entry name" value="LysR_subst-bd"/>
</dbReference>
<keyword evidence="7" id="KW-1185">Reference proteome</keyword>
<accession>A0A1H5TJJ4</accession>
<keyword evidence="3 6" id="KW-0238">DNA-binding</keyword>
<sequence length="305" mass="33624">MQNLNRIKPKHLELMLKIDETQQLQLAARAVAISQPAASRILADLEAQLGSDLFIRHPAGMEPTPAGRILLRHARVVVSELGTMWDELNHLRSGSLGDVRVGAVTGPAVGCLMPAIQSIQQDYPDLRISVDVAPSATLFRKLEEAHYDFIMGRTTPGYKRTEFRFHPGRTEIVSLMVHKSHPLAGQDPVDLAELAAYPWVIQEEGFPIREAIENAFHNKGVSGPSRVLNTSSLIIALSQVAEGQAISPQTKEVMTLLTSQEIGANLTELKTSAPVVVAPYFVIQDSRRKLSRAAERVLHEVLKRM</sequence>
<dbReference type="GO" id="GO:0003677">
    <property type="term" value="F:DNA binding"/>
    <property type="evidence" value="ECO:0007669"/>
    <property type="project" value="UniProtKB-KW"/>
</dbReference>
<keyword evidence="4" id="KW-0804">Transcription</keyword>
<dbReference type="EMBL" id="FNUZ01000001">
    <property type="protein sequence ID" value="SEF63052.1"/>
    <property type="molecule type" value="Genomic_DNA"/>
</dbReference>
<proteinExistence type="inferred from homology"/>
<dbReference type="PANTHER" id="PTHR30419">
    <property type="entry name" value="HTH-TYPE TRANSCRIPTIONAL REGULATOR YBHD"/>
    <property type="match status" value="1"/>
</dbReference>
<dbReference type="InterPro" id="IPR000847">
    <property type="entry name" value="LysR_HTH_N"/>
</dbReference>
<dbReference type="PROSITE" id="PS50931">
    <property type="entry name" value="HTH_LYSR"/>
    <property type="match status" value="1"/>
</dbReference>
<dbReference type="PRINTS" id="PR00039">
    <property type="entry name" value="HTHLYSR"/>
</dbReference>
<dbReference type="GO" id="GO:0003700">
    <property type="term" value="F:DNA-binding transcription factor activity"/>
    <property type="evidence" value="ECO:0007669"/>
    <property type="project" value="InterPro"/>
</dbReference>
<evidence type="ECO:0000256" key="3">
    <source>
        <dbReference type="ARBA" id="ARBA00023125"/>
    </source>
</evidence>
<dbReference type="GO" id="GO:0005829">
    <property type="term" value="C:cytosol"/>
    <property type="evidence" value="ECO:0007669"/>
    <property type="project" value="TreeGrafter"/>
</dbReference>
<keyword evidence="2" id="KW-0805">Transcription regulation</keyword>
<dbReference type="Gene3D" id="3.40.190.290">
    <property type="match status" value="1"/>
</dbReference>
<dbReference type="SUPFAM" id="SSF46785">
    <property type="entry name" value="Winged helix' DNA-binding domain"/>
    <property type="match status" value="1"/>
</dbReference>
<evidence type="ECO:0000313" key="7">
    <source>
        <dbReference type="Proteomes" id="UP000236752"/>
    </source>
</evidence>
<dbReference type="AlphaFoldDB" id="A0A1H5TJJ4"/>
<evidence type="ECO:0000259" key="5">
    <source>
        <dbReference type="PROSITE" id="PS50931"/>
    </source>
</evidence>
<dbReference type="RefSeq" id="WP_160006739.1">
    <property type="nucleotide sequence ID" value="NZ_FNUZ01000001.1"/>
</dbReference>
<evidence type="ECO:0000256" key="1">
    <source>
        <dbReference type="ARBA" id="ARBA00009437"/>
    </source>
</evidence>
<protein>
    <submittedName>
        <fullName evidence="6">DNA-binding transcriptional regulator, LysR family</fullName>
    </submittedName>
</protein>